<reference evidence="2 3" key="1">
    <citation type="journal article" date="2023" name="J. Hered.">
        <title>Chromosome-level genome of the wood stork (Mycteria americana) provides insight into avian chromosome evolution.</title>
        <authorList>
            <person name="Flamio R. Jr."/>
            <person name="Ramstad K.M."/>
        </authorList>
    </citation>
    <scope>NUCLEOTIDE SEQUENCE [LARGE SCALE GENOMIC DNA]</scope>
    <source>
        <strain evidence="2">JAX WOST 10</strain>
    </source>
</reference>
<dbReference type="AlphaFoldDB" id="A0AAN7MR21"/>
<accession>A0AAN7MR21</accession>
<keyword evidence="1" id="KW-1133">Transmembrane helix</keyword>
<keyword evidence="1" id="KW-0812">Transmembrane</keyword>
<comment type="caution">
    <text evidence="2">The sequence shown here is derived from an EMBL/GenBank/DDBJ whole genome shotgun (WGS) entry which is preliminary data.</text>
</comment>
<protein>
    <submittedName>
        <fullName evidence="2">Uncharacterized protein</fullName>
    </submittedName>
</protein>
<gene>
    <name evidence="2" type="ORF">QYF61_005323</name>
</gene>
<sequence length="367" mass="41395">MEVQRWARAHGNVFSQPWKWRSDQIHRSLCCFMTASLFLFYLLAMKLPALCSELVDLRLCNVSPLLGFLQLVLDLAELGKVDIGQLLLCGEREAVLVHQILQPENILPIFLRLEWLVSSFTLLSYLRTPFTASALRFCSASTSPSSSRTCNEKPIVGASLGTASPTRGEVLLDLLLTNTDELIRDVKIGGNLGYSDHALVVFTILRDMGQIKTLVWPHLEYCVQFWAPQFKKDVKFGEKNAEGDLIALYRFLRRGSEEGGADLFSLVSSDRTWWMPHHWKCSSHTVGVAQLDLHFIQVSLHLLLQPQGFIPAPDLSVQAALHGLHNSEVVSLHLVDLLIFLCYLPVNLRLHLVELKLEAQDLPLFVF</sequence>
<evidence type="ECO:0000313" key="3">
    <source>
        <dbReference type="Proteomes" id="UP001333110"/>
    </source>
</evidence>
<dbReference type="Proteomes" id="UP001333110">
    <property type="component" value="Unassembled WGS sequence"/>
</dbReference>
<feature type="transmembrane region" description="Helical" evidence="1">
    <location>
        <begin position="29"/>
        <end position="50"/>
    </location>
</feature>
<keyword evidence="3" id="KW-1185">Reference proteome</keyword>
<proteinExistence type="predicted"/>
<evidence type="ECO:0000313" key="2">
    <source>
        <dbReference type="EMBL" id="KAK4811755.1"/>
    </source>
</evidence>
<keyword evidence="1" id="KW-0472">Membrane</keyword>
<evidence type="ECO:0000256" key="1">
    <source>
        <dbReference type="SAM" id="Phobius"/>
    </source>
</evidence>
<organism evidence="2 3">
    <name type="scientific">Mycteria americana</name>
    <name type="common">Wood stork</name>
    <dbReference type="NCBI Taxonomy" id="33587"/>
    <lineage>
        <taxon>Eukaryota</taxon>
        <taxon>Metazoa</taxon>
        <taxon>Chordata</taxon>
        <taxon>Craniata</taxon>
        <taxon>Vertebrata</taxon>
        <taxon>Euteleostomi</taxon>
        <taxon>Archelosauria</taxon>
        <taxon>Archosauria</taxon>
        <taxon>Dinosauria</taxon>
        <taxon>Saurischia</taxon>
        <taxon>Theropoda</taxon>
        <taxon>Coelurosauria</taxon>
        <taxon>Aves</taxon>
        <taxon>Neognathae</taxon>
        <taxon>Neoaves</taxon>
        <taxon>Aequornithes</taxon>
        <taxon>Ciconiiformes</taxon>
        <taxon>Ciconiidae</taxon>
        <taxon>Mycteria</taxon>
    </lineage>
</organism>
<name>A0AAN7MR21_MYCAM</name>
<dbReference type="EMBL" id="JAUNZN010000016">
    <property type="protein sequence ID" value="KAK4811755.1"/>
    <property type="molecule type" value="Genomic_DNA"/>
</dbReference>